<sequence length="94" mass="10612">MLKRANLLLPLILLILLACNNDDQGSQQVNLLFTEDNLIGDWKRIAEFRGQPNDSLGILYQRKICLPSSKVVVKTIFSDMNRARLPKKTSISGE</sequence>
<dbReference type="Proteomes" id="UP001597526">
    <property type="component" value="Unassembled WGS sequence"/>
</dbReference>
<proteinExistence type="predicted"/>
<keyword evidence="1" id="KW-0732">Signal</keyword>
<reference evidence="3" key="1">
    <citation type="journal article" date="2019" name="Int. J. Syst. Evol. Microbiol.">
        <title>The Global Catalogue of Microorganisms (GCM) 10K type strain sequencing project: providing services to taxonomists for standard genome sequencing and annotation.</title>
        <authorList>
            <consortium name="The Broad Institute Genomics Platform"/>
            <consortium name="The Broad Institute Genome Sequencing Center for Infectious Disease"/>
            <person name="Wu L."/>
            <person name="Ma J."/>
        </authorList>
    </citation>
    <scope>NUCLEOTIDE SEQUENCE [LARGE SCALE GENOMIC DNA]</scope>
    <source>
        <strain evidence="3">KCTC 52368</strain>
    </source>
</reference>
<keyword evidence="3" id="KW-1185">Reference proteome</keyword>
<organism evidence="2 3">
    <name type="scientific">Croceitalea marina</name>
    <dbReference type="NCBI Taxonomy" id="1775166"/>
    <lineage>
        <taxon>Bacteria</taxon>
        <taxon>Pseudomonadati</taxon>
        <taxon>Bacteroidota</taxon>
        <taxon>Flavobacteriia</taxon>
        <taxon>Flavobacteriales</taxon>
        <taxon>Flavobacteriaceae</taxon>
        <taxon>Croceitalea</taxon>
    </lineage>
</organism>
<evidence type="ECO:0000256" key="1">
    <source>
        <dbReference type="SAM" id="SignalP"/>
    </source>
</evidence>
<feature type="chain" id="PRO_5045222542" description="Lipocalin-like domain-containing protein" evidence="1">
    <location>
        <begin position="21"/>
        <end position="94"/>
    </location>
</feature>
<protein>
    <recommendedName>
        <fullName evidence="4">Lipocalin-like domain-containing protein</fullName>
    </recommendedName>
</protein>
<dbReference type="RefSeq" id="WP_377765889.1">
    <property type="nucleotide sequence ID" value="NZ_JBHULB010000007.1"/>
</dbReference>
<evidence type="ECO:0000313" key="2">
    <source>
        <dbReference type="EMBL" id="MFD2586294.1"/>
    </source>
</evidence>
<dbReference type="EMBL" id="JBHULB010000007">
    <property type="protein sequence ID" value="MFD2586294.1"/>
    <property type="molecule type" value="Genomic_DNA"/>
</dbReference>
<feature type="signal peptide" evidence="1">
    <location>
        <begin position="1"/>
        <end position="20"/>
    </location>
</feature>
<evidence type="ECO:0000313" key="3">
    <source>
        <dbReference type="Proteomes" id="UP001597526"/>
    </source>
</evidence>
<evidence type="ECO:0008006" key="4">
    <source>
        <dbReference type="Google" id="ProtNLM"/>
    </source>
</evidence>
<dbReference type="PROSITE" id="PS51257">
    <property type="entry name" value="PROKAR_LIPOPROTEIN"/>
    <property type="match status" value="1"/>
</dbReference>
<comment type="caution">
    <text evidence="2">The sequence shown here is derived from an EMBL/GenBank/DDBJ whole genome shotgun (WGS) entry which is preliminary data.</text>
</comment>
<gene>
    <name evidence="2" type="ORF">ACFSQJ_05095</name>
</gene>
<name>A0ABW5MV00_9FLAO</name>
<accession>A0ABW5MV00</accession>